<evidence type="ECO:0000313" key="2">
    <source>
        <dbReference type="EMBL" id="CAA9525116.1"/>
    </source>
</evidence>
<dbReference type="AlphaFoldDB" id="A0A6J4TJP6"/>
<reference evidence="2" key="1">
    <citation type="submission" date="2020-02" db="EMBL/GenBank/DDBJ databases">
        <authorList>
            <person name="Meier V. D."/>
        </authorList>
    </citation>
    <scope>NUCLEOTIDE SEQUENCE</scope>
    <source>
        <strain evidence="2">AVDCRST_MAG13</strain>
    </source>
</reference>
<organism evidence="2">
    <name type="scientific">uncultured Solirubrobacteraceae bacterium</name>
    <dbReference type="NCBI Taxonomy" id="1162706"/>
    <lineage>
        <taxon>Bacteria</taxon>
        <taxon>Bacillati</taxon>
        <taxon>Actinomycetota</taxon>
        <taxon>Thermoleophilia</taxon>
        <taxon>Solirubrobacterales</taxon>
        <taxon>Solirubrobacteraceae</taxon>
        <taxon>environmental samples</taxon>
    </lineage>
</organism>
<feature type="region of interest" description="Disordered" evidence="1">
    <location>
        <begin position="40"/>
        <end position="59"/>
    </location>
</feature>
<dbReference type="EMBL" id="CADCVO010000570">
    <property type="protein sequence ID" value="CAA9525116.1"/>
    <property type="molecule type" value="Genomic_DNA"/>
</dbReference>
<feature type="region of interest" description="Disordered" evidence="1">
    <location>
        <begin position="72"/>
        <end position="91"/>
    </location>
</feature>
<sequence>MTEQSGGRQMDRPVMVNGVWPEERRSDAEAAAAEIGRLGEIRTAFSPQPEQHTPEYGDGGVIRWIKGHLDVEDGDGPVGEPPVVLRTWPPPDMRDEVAQLMDRMGAERINCWGGPVETNRDESLEAIRRMEEG</sequence>
<protein>
    <submittedName>
        <fullName evidence="2">Uncharacterized protein</fullName>
    </submittedName>
</protein>
<proteinExistence type="predicted"/>
<evidence type="ECO:0000256" key="1">
    <source>
        <dbReference type="SAM" id="MobiDB-lite"/>
    </source>
</evidence>
<gene>
    <name evidence="2" type="ORF">AVDCRST_MAG13-3666</name>
</gene>
<accession>A0A6J4TJP6</accession>
<name>A0A6J4TJP6_9ACTN</name>
<feature type="region of interest" description="Disordered" evidence="1">
    <location>
        <begin position="1"/>
        <end position="30"/>
    </location>
</feature>